<dbReference type="AlphaFoldDB" id="A0A8J8BGD8"/>
<keyword evidence="1" id="KW-0472">Membrane</keyword>
<evidence type="ECO:0000313" key="2">
    <source>
        <dbReference type="EMBL" id="MBS2965664.1"/>
    </source>
</evidence>
<sequence>MTGTDSLSPAFYARHGGARWDWWTVLHPPYTLWHLSYVGVGAALAPHVDWLVLGAAVLAFALAVGVAAHALDEWNGRPLGTGISGRALWTAAVVSLAAAAALGIAVLPHTGLVLIPLVVAGIVLVLGYNLELFGGVLHTDLGFALAWGAFPAAVGYVSQAPPLNSPNTLAALLAVIAATALSAAQRRLSTPARMLRRRTVGVTGVVEFSDGSTMPLTRAALLQPLDGALRLLSYAMPAVAGALLLARLPHW</sequence>
<dbReference type="Proteomes" id="UP000677913">
    <property type="component" value="Unassembled WGS sequence"/>
</dbReference>
<keyword evidence="3" id="KW-1185">Reference proteome</keyword>
<feature type="transmembrane region" description="Helical" evidence="1">
    <location>
        <begin position="137"/>
        <end position="157"/>
    </location>
</feature>
<evidence type="ECO:0000313" key="3">
    <source>
        <dbReference type="Proteomes" id="UP000677913"/>
    </source>
</evidence>
<keyword evidence="1" id="KW-1133">Transmembrane helix</keyword>
<dbReference type="EMBL" id="JAGSXH010000095">
    <property type="protein sequence ID" value="MBS2965664.1"/>
    <property type="molecule type" value="Genomic_DNA"/>
</dbReference>
<dbReference type="RefSeq" id="WP_211470017.1">
    <property type="nucleotide sequence ID" value="NZ_JAGSXH010000095.1"/>
</dbReference>
<feature type="transmembrane region" description="Helical" evidence="1">
    <location>
        <begin position="112"/>
        <end position="130"/>
    </location>
</feature>
<proteinExistence type="predicted"/>
<comment type="caution">
    <text evidence="2">The sequence shown here is derived from an EMBL/GenBank/DDBJ whole genome shotgun (WGS) entry which is preliminary data.</text>
</comment>
<reference evidence="2" key="1">
    <citation type="submission" date="2021-04" db="EMBL/GenBank/DDBJ databases">
        <title>Genome based classification of Actinospica acidithermotolerans sp. nov., an actinobacterium isolated from an Indonesian hot spring.</title>
        <authorList>
            <person name="Kusuma A.B."/>
            <person name="Putra K.E."/>
            <person name="Nafisah S."/>
            <person name="Loh J."/>
            <person name="Nouioui I."/>
            <person name="Goodfellow M."/>
        </authorList>
    </citation>
    <scope>NUCLEOTIDE SEQUENCE</scope>
    <source>
        <strain evidence="2">DSM 45618</strain>
    </source>
</reference>
<feature type="transmembrane region" description="Helical" evidence="1">
    <location>
        <begin position="83"/>
        <end position="106"/>
    </location>
</feature>
<keyword evidence="1" id="KW-0812">Transmembrane</keyword>
<gene>
    <name evidence="2" type="ORF">KGA66_21615</name>
</gene>
<accession>A0A8J8BGD8</accession>
<evidence type="ECO:0000256" key="1">
    <source>
        <dbReference type="SAM" id="Phobius"/>
    </source>
</evidence>
<feature type="transmembrane region" description="Helical" evidence="1">
    <location>
        <begin position="169"/>
        <end position="188"/>
    </location>
</feature>
<feature type="transmembrane region" description="Helical" evidence="1">
    <location>
        <begin position="50"/>
        <end position="71"/>
    </location>
</feature>
<organism evidence="2 3">
    <name type="scientific">Actinocrinis puniceicyclus</name>
    <dbReference type="NCBI Taxonomy" id="977794"/>
    <lineage>
        <taxon>Bacteria</taxon>
        <taxon>Bacillati</taxon>
        <taxon>Actinomycetota</taxon>
        <taxon>Actinomycetes</taxon>
        <taxon>Catenulisporales</taxon>
        <taxon>Actinospicaceae</taxon>
        <taxon>Actinocrinis</taxon>
    </lineage>
</organism>
<protein>
    <submittedName>
        <fullName evidence="2">Uncharacterized protein</fullName>
    </submittedName>
</protein>
<name>A0A8J8BGD8_9ACTN</name>